<dbReference type="InterPro" id="IPR015517">
    <property type="entry name" value="dCMP_deaminase-rel"/>
</dbReference>
<evidence type="ECO:0000313" key="8">
    <source>
        <dbReference type="EMBL" id="TUH21923.1"/>
    </source>
</evidence>
<dbReference type="PANTHER" id="PTHR11086:SF18">
    <property type="entry name" value="DEOXYCYTIDYLATE DEAMINASE"/>
    <property type="match status" value="1"/>
</dbReference>
<dbReference type="SUPFAM" id="SSF53927">
    <property type="entry name" value="Cytidine deaminase-like"/>
    <property type="match status" value="1"/>
</dbReference>
<accession>A0A556VWM9</accession>
<feature type="domain" description="CMP/dCMP-type deaminase" evidence="7">
    <location>
        <begin position="26"/>
        <end position="72"/>
    </location>
</feature>
<dbReference type="GO" id="GO:0004132">
    <property type="term" value="F:dCMP deaminase activity"/>
    <property type="evidence" value="ECO:0007669"/>
    <property type="project" value="TreeGrafter"/>
</dbReference>
<dbReference type="AlphaFoldDB" id="A0A556VWM9"/>
<dbReference type="EC" id="3.5.4.12" evidence="4"/>
<reference evidence="8 9" key="1">
    <citation type="journal article" date="2019" name="Genome Biol. Evol.">
        <title>Whole-Genome Sequencing of the Giant Devil Catfish, Bagarius yarrelli.</title>
        <authorList>
            <person name="Jiang W."/>
            <person name="Lv Y."/>
            <person name="Cheng L."/>
            <person name="Yang K."/>
            <person name="Chao B."/>
            <person name="Wang X."/>
            <person name="Li Y."/>
            <person name="Pan X."/>
            <person name="You X."/>
            <person name="Zhang Y."/>
            <person name="Yang J."/>
            <person name="Li J."/>
            <person name="Zhang X."/>
            <person name="Liu S."/>
            <person name="Sun C."/>
            <person name="Yang J."/>
            <person name="Shi Q."/>
        </authorList>
    </citation>
    <scope>NUCLEOTIDE SEQUENCE [LARGE SCALE GENOMIC DNA]</scope>
    <source>
        <strain evidence="8">JWS20170419001</strain>
        <tissue evidence="8">Muscle</tissue>
    </source>
</reference>
<evidence type="ECO:0000256" key="4">
    <source>
        <dbReference type="ARBA" id="ARBA00038938"/>
    </source>
</evidence>
<proteinExistence type="predicted"/>
<feature type="compositionally biased region" description="Basic and acidic residues" evidence="6">
    <location>
        <begin position="1"/>
        <end position="13"/>
    </location>
</feature>
<feature type="region of interest" description="Disordered" evidence="6">
    <location>
        <begin position="1"/>
        <end position="22"/>
    </location>
</feature>
<keyword evidence="2" id="KW-0545">Nucleotide biosynthesis</keyword>
<evidence type="ECO:0000256" key="3">
    <source>
        <dbReference type="ARBA" id="ARBA00022801"/>
    </source>
</evidence>
<evidence type="ECO:0000256" key="1">
    <source>
        <dbReference type="ARBA" id="ARBA00001947"/>
    </source>
</evidence>
<dbReference type="OrthoDB" id="6710946at2759"/>
<dbReference type="InterPro" id="IPR016193">
    <property type="entry name" value="Cytidine_deaminase-like"/>
</dbReference>
<comment type="cofactor">
    <cofactor evidence="1">
        <name>Zn(2+)</name>
        <dbReference type="ChEBI" id="CHEBI:29105"/>
    </cofactor>
</comment>
<evidence type="ECO:0000259" key="7">
    <source>
        <dbReference type="Pfam" id="PF00383"/>
    </source>
</evidence>
<name>A0A556VWM9_BAGYA</name>
<dbReference type="EMBL" id="VCAZ01000367">
    <property type="protein sequence ID" value="TUH21923.1"/>
    <property type="molecule type" value="Genomic_DNA"/>
</dbReference>
<dbReference type="Pfam" id="PF00383">
    <property type="entry name" value="dCMP_cyt_deam_1"/>
    <property type="match status" value="1"/>
</dbReference>
<evidence type="ECO:0000256" key="5">
    <source>
        <dbReference type="ARBA" id="ARBA00041763"/>
    </source>
</evidence>
<evidence type="ECO:0000313" key="9">
    <source>
        <dbReference type="Proteomes" id="UP000319801"/>
    </source>
</evidence>
<dbReference type="InterPro" id="IPR002125">
    <property type="entry name" value="CMP_dCMP_dom"/>
</dbReference>
<evidence type="ECO:0000256" key="2">
    <source>
        <dbReference type="ARBA" id="ARBA00022727"/>
    </source>
</evidence>
<evidence type="ECO:0000256" key="6">
    <source>
        <dbReference type="SAM" id="MobiDB-lite"/>
    </source>
</evidence>
<keyword evidence="3" id="KW-0378">Hydrolase</keyword>
<gene>
    <name evidence="8" type="ORF">Baya_16836</name>
</gene>
<sequence>MASKGGDKNKKPDPLAAERTSGPSEDEVYFMAVALLFANKSPDPSTKVGACIVNKECKIVGVGYNKMPDGCEKAFPWAREAENKLDTKYPYGETGRGFLLEIQSYFYVTTRSPSRLKQLFTSICSLLNCDMRQCADKKMQPVKFVSVASRSHGGHGEQVWNVRRHLLTCSYRLLLKPRAVAFWTDARIPRSAYDACELQRRH</sequence>
<dbReference type="GO" id="GO:0005737">
    <property type="term" value="C:cytoplasm"/>
    <property type="evidence" value="ECO:0007669"/>
    <property type="project" value="TreeGrafter"/>
</dbReference>
<dbReference type="Gene3D" id="3.40.140.10">
    <property type="entry name" value="Cytidine Deaminase, domain 2"/>
    <property type="match status" value="1"/>
</dbReference>
<dbReference type="PANTHER" id="PTHR11086">
    <property type="entry name" value="DEOXYCYTIDYLATE DEAMINASE-RELATED"/>
    <property type="match status" value="1"/>
</dbReference>
<protein>
    <recommendedName>
        <fullName evidence="5">dCMP deaminase</fullName>
        <ecNumber evidence="4">3.5.4.12</ecNumber>
    </recommendedName>
    <alternativeName>
        <fullName evidence="5">dCMP deaminase</fullName>
    </alternativeName>
</protein>
<comment type="caution">
    <text evidence="8">The sequence shown here is derived from an EMBL/GenBank/DDBJ whole genome shotgun (WGS) entry which is preliminary data.</text>
</comment>
<organism evidence="8 9">
    <name type="scientific">Bagarius yarrelli</name>
    <name type="common">Goonch</name>
    <name type="synonym">Bagrus yarrelli</name>
    <dbReference type="NCBI Taxonomy" id="175774"/>
    <lineage>
        <taxon>Eukaryota</taxon>
        <taxon>Metazoa</taxon>
        <taxon>Chordata</taxon>
        <taxon>Craniata</taxon>
        <taxon>Vertebrata</taxon>
        <taxon>Euteleostomi</taxon>
        <taxon>Actinopterygii</taxon>
        <taxon>Neopterygii</taxon>
        <taxon>Teleostei</taxon>
        <taxon>Ostariophysi</taxon>
        <taxon>Siluriformes</taxon>
        <taxon>Sisoridae</taxon>
        <taxon>Sisorinae</taxon>
        <taxon>Bagarius</taxon>
    </lineage>
</organism>
<dbReference type="Proteomes" id="UP000319801">
    <property type="component" value="Unassembled WGS sequence"/>
</dbReference>
<keyword evidence="9" id="KW-1185">Reference proteome</keyword>